<dbReference type="Gene3D" id="2.60.40.2020">
    <property type="match status" value="1"/>
</dbReference>
<evidence type="ECO:0000256" key="3">
    <source>
        <dbReference type="SAM" id="SignalP"/>
    </source>
</evidence>
<feature type="domain" description="Proteinase inhibitor I42 chagasin" evidence="4">
    <location>
        <begin position="42"/>
        <end position="128"/>
    </location>
</feature>
<dbReference type="InterPro" id="IPR052781">
    <property type="entry name" value="Cys_protease_inhibitor_I42"/>
</dbReference>
<dbReference type="PANTHER" id="PTHR36530">
    <property type="entry name" value="INHIBITOR OF CYSTEINE PEPTIDASE"/>
    <property type="match status" value="1"/>
</dbReference>
<dbReference type="PROSITE" id="PS51257">
    <property type="entry name" value="PROKAR_LIPOPROTEIN"/>
    <property type="match status" value="1"/>
</dbReference>
<evidence type="ECO:0000256" key="2">
    <source>
        <dbReference type="ARBA" id="ARBA00022704"/>
    </source>
</evidence>
<dbReference type="InterPro" id="IPR036331">
    <property type="entry name" value="Chagasin-like_sf"/>
</dbReference>
<evidence type="ECO:0000313" key="6">
    <source>
        <dbReference type="Proteomes" id="UP000248146"/>
    </source>
</evidence>
<dbReference type="PANTHER" id="PTHR36530:SF1">
    <property type="entry name" value="AMOEBIASIN-1"/>
    <property type="match status" value="1"/>
</dbReference>
<evidence type="ECO:0000259" key="4">
    <source>
        <dbReference type="Pfam" id="PF09394"/>
    </source>
</evidence>
<comment type="caution">
    <text evidence="5">The sequence shown here is derived from an EMBL/GenBank/DDBJ whole genome shotgun (WGS) entry which is preliminary data.</text>
</comment>
<name>A0A2V4L3V5_AQUAC</name>
<keyword evidence="1" id="KW-0646">Protease inhibitor</keyword>
<accession>A0A2V4L3V5</accession>
<feature type="signal peptide" evidence="3">
    <location>
        <begin position="1"/>
        <end position="17"/>
    </location>
</feature>
<keyword evidence="2" id="KW-0789">Thiol protease inhibitor</keyword>
<dbReference type="RefSeq" id="WP_110681857.1">
    <property type="nucleotide sequence ID" value="NZ_CP154874.1"/>
</dbReference>
<dbReference type="InterPro" id="IPR018990">
    <property type="entry name" value="Prot_inh_I42_chagasin"/>
</dbReference>
<organism evidence="5 6">
    <name type="scientific">Aquipseudomonas alcaligenes</name>
    <name type="common">Pseudomonas alcaligenes</name>
    <dbReference type="NCBI Taxonomy" id="43263"/>
    <lineage>
        <taxon>Bacteria</taxon>
        <taxon>Pseudomonadati</taxon>
        <taxon>Pseudomonadota</taxon>
        <taxon>Gammaproteobacteria</taxon>
        <taxon>Pseudomonadales</taxon>
        <taxon>Pseudomonadaceae</taxon>
        <taxon>Aquipseudomonas</taxon>
    </lineage>
</organism>
<gene>
    <name evidence="5" type="ORF">DMO17_07430</name>
</gene>
<dbReference type="GO" id="GO:0004869">
    <property type="term" value="F:cysteine-type endopeptidase inhibitor activity"/>
    <property type="evidence" value="ECO:0007669"/>
    <property type="project" value="UniProtKB-KW"/>
</dbReference>
<protein>
    <submittedName>
        <fullName evidence="5">Peptidase inhibitor I42</fullName>
    </submittedName>
</protein>
<sequence length="133" mass="14339">MKPALRLLLPCTLALLAACGSQPKSGVAVEEKQLGKCPMQLYSGQSLTISLPSNPTTGFRWVVVDAAPGVLRSLSPEVYITPEDAGIVGSAGKSTWRYQAYQAGNGRLLMHYQRPWEVEVAPAKIIDCPISVR</sequence>
<dbReference type="AlphaFoldDB" id="A0A2V4L3V5"/>
<proteinExistence type="predicted"/>
<feature type="chain" id="PRO_5015951358" evidence="3">
    <location>
        <begin position="18"/>
        <end position="133"/>
    </location>
</feature>
<keyword evidence="3" id="KW-0732">Signal</keyword>
<dbReference type="OrthoDB" id="670336at2"/>
<evidence type="ECO:0000256" key="1">
    <source>
        <dbReference type="ARBA" id="ARBA00022690"/>
    </source>
</evidence>
<dbReference type="SUPFAM" id="SSF141066">
    <property type="entry name" value="ICP-like"/>
    <property type="match status" value="1"/>
</dbReference>
<dbReference type="Proteomes" id="UP000248146">
    <property type="component" value="Unassembled WGS sequence"/>
</dbReference>
<reference evidence="5 6" key="1">
    <citation type="submission" date="2018-06" db="EMBL/GenBank/DDBJ databases">
        <title>Pseudomonas diversity within urban Lake Michigan freshwaters.</title>
        <authorList>
            <person name="Batrich M."/>
            <person name="Hatzopoulos T."/>
            <person name="Putonti C."/>
        </authorList>
    </citation>
    <scope>NUCLEOTIDE SEQUENCE [LARGE SCALE GENOMIC DNA]</scope>
    <source>
        <strain evidence="5 6">MB-090714</strain>
    </source>
</reference>
<evidence type="ECO:0000313" key="5">
    <source>
        <dbReference type="EMBL" id="PYC27559.1"/>
    </source>
</evidence>
<dbReference type="Pfam" id="PF09394">
    <property type="entry name" value="Inhibitor_I42"/>
    <property type="match status" value="1"/>
</dbReference>
<dbReference type="EMBL" id="QJRX01000003">
    <property type="protein sequence ID" value="PYC27559.1"/>
    <property type="molecule type" value="Genomic_DNA"/>
</dbReference>